<evidence type="ECO:0000313" key="2">
    <source>
        <dbReference type="EMBL" id="QEU93735.1"/>
    </source>
</evidence>
<evidence type="ECO:0000313" key="3">
    <source>
        <dbReference type="Proteomes" id="UP000325529"/>
    </source>
</evidence>
<feature type="compositionally biased region" description="Pro residues" evidence="1">
    <location>
        <begin position="125"/>
        <end position="143"/>
    </location>
</feature>
<protein>
    <submittedName>
        <fullName evidence="2">Collagen-like protein</fullName>
    </submittedName>
</protein>
<dbReference type="AlphaFoldDB" id="A0A5J6GIH8"/>
<dbReference type="PANTHER" id="PTHR24637:SF421">
    <property type="entry name" value="CUTICLE COLLAGEN DPY-2"/>
    <property type="match status" value="1"/>
</dbReference>
<dbReference type="KEGG" id="ska:CP970_25040"/>
<dbReference type="Pfam" id="PF01391">
    <property type="entry name" value="Collagen"/>
    <property type="match status" value="1"/>
</dbReference>
<sequence>MKGTRGRPRTRAWRGDLLAIRGALLTGAALLTVQQLATELSDANTARDQLARQVQELGGKPIAGPPGSRGDPGRSVTGPRGPRGGPGPAGASGKPGKGEDGKPGANGVGETGSTGAAGVEGSAGPPGPEGKPGPAGPEGPAGPPGKDGTTGQICPDGYGLQAPADDPDALICRRDGAPPPDPEPTPQAAALDPQRRQYA</sequence>
<reference evidence="2 3" key="1">
    <citation type="submission" date="2017-09" db="EMBL/GenBank/DDBJ databases">
        <authorList>
            <person name="Lee N."/>
            <person name="Cho B.-K."/>
        </authorList>
    </citation>
    <scope>NUCLEOTIDE SEQUENCE [LARGE SCALE GENOMIC DNA]</scope>
    <source>
        <strain evidence="2 3">ATCC 12853</strain>
    </source>
</reference>
<dbReference type="EMBL" id="CP023699">
    <property type="protein sequence ID" value="QEU93735.1"/>
    <property type="molecule type" value="Genomic_DNA"/>
</dbReference>
<keyword evidence="2" id="KW-0176">Collagen</keyword>
<gene>
    <name evidence="2" type="ORF">CP970_25040</name>
</gene>
<accession>A0A5J6GIH8</accession>
<dbReference type="OrthoDB" id="4338631at2"/>
<keyword evidence="3" id="KW-1185">Reference proteome</keyword>
<dbReference type="PANTHER" id="PTHR24637">
    <property type="entry name" value="COLLAGEN"/>
    <property type="match status" value="1"/>
</dbReference>
<dbReference type="RefSeq" id="WP_055556555.1">
    <property type="nucleotide sequence ID" value="NZ_CP023699.1"/>
</dbReference>
<feature type="region of interest" description="Disordered" evidence="1">
    <location>
        <begin position="47"/>
        <end position="199"/>
    </location>
</feature>
<feature type="compositionally biased region" description="Low complexity" evidence="1">
    <location>
        <begin position="65"/>
        <end position="80"/>
    </location>
</feature>
<dbReference type="Proteomes" id="UP000325529">
    <property type="component" value="Chromosome"/>
</dbReference>
<dbReference type="InterPro" id="IPR008160">
    <property type="entry name" value="Collagen"/>
</dbReference>
<feature type="compositionally biased region" description="Gly residues" evidence="1">
    <location>
        <begin position="81"/>
        <end position="95"/>
    </location>
</feature>
<name>A0A5J6GIH8_STRKN</name>
<organism evidence="2 3">
    <name type="scientific">Streptomyces kanamyceticus</name>
    <dbReference type="NCBI Taxonomy" id="1967"/>
    <lineage>
        <taxon>Bacteria</taxon>
        <taxon>Bacillati</taxon>
        <taxon>Actinomycetota</taxon>
        <taxon>Actinomycetes</taxon>
        <taxon>Kitasatosporales</taxon>
        <taxon>Streptomycetaceae</taxon>
        <taxon>Streptomyces</taxon>
    </lineage>
</organism>
<evidence type="ECO:0000256" key="1">
    <source>
        <dbReference type="SAM" id="MobiDB-lite"/>
    </source>
</evidence>
<proteinExistence type="predicted"/>